<feature type="transmembrane region" description="Helical" evidence="6">
    <location>
        <begin position="44"/>
        <end position="65"/>
    </location>
</feature>
<evidence type="ECO:0000256" key="3">
    <source>
        <dbReference type="ARBA" id="ARBA00022692"/>
    </source>
</evidence>
<evidence type="ECO:0000256" key="5">
    <source>
        <dbReference type="ARBA" id="ARBA00023136"/>
    </source>
</evidence>
<dbReference type="PANTHER" id="PTHR30086">
    <property type="entry name" value="ARGININE EXPORTER PROTEIN ARGO"/>
    <property type="match status" value="1"/>
</dbReference>
<organism evidence="7 8">
    <name type="scientific">Halobacillus litoralis</name>
    <dbReference type="NCBI Taxonomy" id="45668"/>
    <lineage>
        <taxon>Bacteria</taxon>
        <taxon>Bacillati</taxon>
        <taxon>Bacillota</taxon>
        <taxon>Bacilli</taxon>
        <taxon>Bacillales</taxon>
        <taxon>Bacillaceae</taxon>
        <taxon>Halobacillus</taxon>
    </lineage>
</organism>
<gene>
    <name evidence="7" type="ORF">GLW04_11755</name>
</gene>
<feature type="transmembrane region" description="Helical" evidence="6">
    <location>
        <begin position="6"/>
        <end position="24"/>
    </location>
</feature>
<evidence type="ECO:0000256" key="2">
    <source>
        <dbReference type="ARBA" id="ARBA00022475"/>
    </source>
</evidence>
<dbReference type="EMBL" id="WMET01000002">
    <property type="protein sequence ID" value="MYL20570.1"/>
    <property type="molecule type" value="Genomic_DNA"/>
</dbReference>
<dbReference type="Proteomes" id="UP000460949">
    <property type="component" value="Unassembled WGS sequence"/>
</dbReference>
<keyword evidence="5 6" id="KW-0472">Membrane</keyword>
<dbReference type="GO" id="GO:0005886">
    <property type="term" value="C:plasma membrane"/>
    <property type="evidence" value="ECO:0007669"/>
    <property type="project" value="UniProtKB-SubCell"/>
</dbReference>
<proteinExistence type="predicted"/>
<name>A0A845DSV1_9BACI</name>
<protein>
    <submittedName>
        <fullName evidence="7">Lysine transporter LysE</fullName>
    </submittedName>
</protein>
<dbReference type="GO" id="GO:0015171">
    <property type="term" value="F:amino acid transmembrane transporter activity"/>
    <property type="evidence" value="ECO:0007669"/>
    <property type="project" value="TreeGrafter"/>
</dbReference>
<dbReference type="PANTHER" id="PTHR30086:SF20">
    <property type="entry name" value="ARGININE EXPORTER PROTEIN ARGO-RELATED"/>
    <property type="match status" value="1"/>
</dbReference>
<evidence type="ECO:0000313" key="7">
    <source>
        <dbReference type="EMBL" id="MYL20570.1"/>
    </source>
</evidence>
<accession>A0A845DSV1</accession>
<evidence type="ECO:0000256" key="6">
    <source>
        <dbReference type="SAM" id="Phobius"/>
    </source>
</evidence>
<feature type="transmembrane region" description="Helical" evidence="6">
    <location>
        <begin position="71"/>
        <end position="89"/>
    </location>
</feature>
<feature type="transmembrane region" description="Helical" evidence="6">
    <location>
        <begin position="139"/>
        <end position="162"/>
    </location>
</feature>
<evidence type="ECO:0000313" key="8">
    <source>
        <dbReference type="Proteomes" id="UP000460949"/>
    </source>
</evidence>
<dbReference type="Pfam" id="PF01810">
    <property type="entry name" value="LysE"/>
    <property type="match status" value="1"/>
</dbReference>
<reference evidence="7 8" key="1">
    <citation type="submission" date="2019-11" db="EMBL/GenBank/DDBJ databases">
        <title>Genome sequences of 17 halophilic strains isolated from different environments.</title>
        <authorList>
            <person name="Furrow R.E."/>
        </authorList>
    </citation>
    <scope>NUCLEOTIDE SEQUENCE [LARGE SCALE GENOMIC DNA]</scope>
    <source>
        <strain evidence="7 8">22511_23_Filter</strain>
    </source>
</reference>
<keyword evidence="4 6" id="KW-1133">Transmembrane helix</keyword>
<dbReference type="GO" id="GO:0033228">
    <property type="term" value="P:cysteine export across plasma membrane"/>
    <property type="evidence" value="ECO:0007669"/>
    <property type="project" value="TreeGrafter"/>
</dbReference>
<comment type="subcellular location">
    <subcellularLocation>
        <location evidence="1">Cell membrane</location>
        <topology evidence="1">Multi-pass membrane protein</topology>
    </subcellularLocation>
</comment>
<dbReference type="OrthoDB" id="198428at2"/>
<keyword evidence="3 6" id="KW-0812">Transmembrane</keyword>
<feature type="transmembrane region" description="Helical" evidence="6">
    <location>
        <begin position="109"/>
        <end position="133"/>
    </location>
</feature>
<keyword evidence="2" id="KW-1003">Cell membrane</keyword>
<evidence type="ECO:0000256" key="1">
    <source>
        <dbReference type="ARBA" id="ARBA00004651"/>
    </source>
</evidence>
<evidence type="ECO:0000256" key="4">
    <source>
        <dbReference type="ARBA" id="ARBA00022989"/>
    </source>
</evidence>
<dbReference type="InterPro" id="IPR001123">
    <property type="entry name" value="LeuE-type"/>
</dbReference>
<sequence>MNIAAFLSYIIITSVTPGPSNLLMMNEARRYGFKGAWKFNSGILTGFALLGIVSGLFTAGLYQWIPVIEPYFKAAGALYLVYLAWKIGFPKAGSSQASELESSFYTGLLFQLINVKSILFFLTVMSVFIMPAAQSVSIMIFYTAVTIVLGWTALLLWSMFGSLLKNVWHRYDRIFRVVMAALLIYAASAILF</sequence>
<dbReference type="RefSeq" id="WP_160837385.1">
    <property type="nucleotide sequence ID" value="NZ_WMET01000002.1"/>
</dbReference>
<comment type="caution">
    <text evidence="7">The sequence shown here is derived from an EMBL/GenBank/DDBJ whole genome shotgun (WGS) entry which is preliminary data.</text>
</comment>
<dbReference type="AlphaFoldDB" id="A0A845DSV1"/>
<feature type="transmembrane region" description="Helical" evidence="6">
    <location>
        <begin position="174"/>
        <end position="191"/>
    </location>
</feature>